<evidence type="ECO:0008006" key="5">
    <source>
        <dbReference type="Google" id="ProtNLM"/>
    </source>
</evidence>
<evidence type="ECO:0000256" key="1">
    <source>
        <dbReference type="SAM" id="MobiDB-lite"/>
    </source>
</evidence>
<evidence type="ECO:0000256" key="2">
    <source>
        <dbReference type="SAM" id="Phobius"/>
    </source>
</evidence>
<dbReference type="Proteomes" id="UP000092445">
    <property type="component" value="Unassembled WGS sequence"/>
</dbReference>
<dbReference type="VEuPathDB" id="VectorBase:GPAI049083"/>
<feature type="compositionally biased region" description="Basic and acidic residues" evidence="1">
    <location>
        <begin position="282"/>
        <end position="291"/>
    </location>
</feature>
<organism evidence="3 4">
    <name type="scientific">Glossina pallidipes</name>
    <name type="common">Tsetse fly</name>
    <dbReference type="NCBI Taxonomy" id="7398"/>
    <lineage>
        <taxon>Eukaryota</taxon>
        <taxon>Metazoa</taxon>
        <taxon>Ecdysozoa</taxon>
        <taxon>Arthropoda</taxon>
        <taxon>Hexapoda</taxon>
        <taxon>Insecta</taxon>
        <taxon>Pterygota</taxon>
        <taxon>Neoptera</taxon>
        <taxon>Endopterygota</taxon>
        <taxon>Diptera</taxon>
        <taxon>Brachycera</taxon>
        <taxon>Muscomorpha</taxon>
        <taxon>Hippoboscoidea</taxon>
        <taxon>Glossinidae</taxon>
        <taxon>Glossina</taxon>
    </lineage>
</organism>
<keyword evidence="2" id="KW-0812">Transmembrane</keyword>
<keyword evidence="2" id="KW-1133">Transmembrane helix</keyword>
<feature type="region of interest" description="Disordered" evidence="1">
    <location>
        <begin position="1"/>
        <end position="50"/>
    </location>
</feature>
<sequence>MAVPFYLPEGGADDTVASAAGLASDGTGSTSSSSQSSPNTTSSATQTPIQSPLVPGDLVMAFCEAFYRYSINSGAPVFQYPTPQSPSCSVHSPSYVGGDVFFPRSRSTPRTPRTSVSFAAGDEVNFFHQSSPAASSSNLQPEPNNSNSSNQPPQSAPPTVNNSSHQHHYHSPFPLHPRVAAYHHPNTASGYCQYTPPPTPTTATTSTGTSTGAVHRHLHRSLSDTARRSRLTSTGEDEREYQSEHETSWDEYDDRYDNFTAGRERLQEFNGRIPPRKKKKDLPKPKSEKKEQSFTWPAVVTVFVVAMGCGFLVAR</sequence>
<keyword evidence="4" id="KW-1185">Reference proteome</keyword>
<proteinExistence type="predicted"/>
<dbReference type="EnsemblMetazoa" id="GPAI049083-RA">
    <property type="protein sequence ID" value="GPAI049083-PA"/>
    <property type="gene ID" value="GPAI049083"/>
</dbReference>
<accession>A0A1B0AKC1</accession>
<feature type="compositionally biased region" description="Low complexity" evidence="1">
    <location>
        <begin position="201"/>
        <end position="213"/>
    </location>
</feature>
<dbReference type="AlphaFoldDB" id="A0A1B0AKC1"/>
<dbReference type="STRING" id="7398.A0A1B0AKC1"/>
<reference evidence="3" key="2">
    <citation type="submission" date="2020-05" db="UniProtKB">
        <authorList>
            <consortium name="EnsemblMetazoa"/>
        </authorList>
    </citation>
    <scope>IDENTIFICATION</scope>
    <source>
        <strain evidence="3">IAEA</strain>
    </source>
</reference>
<name>A0A1B0AKC1_GLOPL</name>
<feature type="region of interest" description="Disordered" evidence="1">
    <location>
        <begin position="129"/>
        <end position="247"/>
    </location>
</feature>
<reference evidence="4" key="1">
    <citation type="submission" date="2014-03" db="EMBL/GenBank/DDBJ databases">
        <authorList>
            <person name="Aksoy S."/>
            <person name="Warren W."/>
            <person name="Wilson R.K."/>
        </authorList>
    </citation>
    <scope>NUCLEOTIDE SEQUENCE [LARGE SCALE GENOMIC DNA]</scope>
    <source>
        <strain evidence="4">IAEA</strain>
    </source>
</reference>
<feature type="compositionally biased region" description="Low complexity" evidence="1">
    <location>
        <begin position="135"/>
        <end position="153"/>
    </location>
</feature>
<evidence type="ECO:0000313" key="3">
    <source>
        <dbReference type="EnsemblMetazoa" id="GPAI049083-PA"/>
    </source>
</evidence>
<evidence type="ECO:0000313" key="4">
    <source>
        <dbReference type="Proteomes" id="UP000092445"/>
    </source>
</evidence>
<feature type="region of interest" description="Disordered" evidence="1">
    <location>
        <begin position="265"/>
        <end position="291"/>
    </location>
</feature>
<feature type="compositionally biased region" description="Low complexity" evidence="1">
    <location>
        <begin position="17"/>
        <end position="45"/>
    </location>
</feature>
<feature type="transmembrane region" description="Helical" evidence="2">
    <location>
        <begin position="294"/>
        <end position="314"/>
    </location>
</feature>
<keyword evidence="2" id="KW-0472">Membrane</keyword>
<protein>
    <recommendedName>
        <fullName evidence="5">Cell death protein W</fullName>
    </recommendedName>
</protein>